<evidence type="ECO:0000259" key="1">
    <source>
        <dbReference type="Pfam" id="PF00535"/>
    </source>
</evidence>
<dbReference type="SUPFAM" id="SSF53448">
    <property type="entry name" value="Nucleotide-diphospho-sugar transferases"/>
    <property type="match status" value="1"/>
</dbReference>
<dbReference type="EMBL" id="MLJW01000026">
    <property type="protein sequence ID" value="OIR09417.1"/>
    <property type="molecule type" value="Genomic_DNA"/>
</dbReference>
<dbReference type="InterPro" id="IPR029044">
    <property type="entry name" value="Nucleotide-diphossugar_trans"/>
</dbReference>
<dbReference type="InterPro" id="IPR001173">
    <property type="entry name" value="Glyco_trans_2-like"/>
</dbReference>
<evidence type="ECO:0000313" key="2">
    <source>
        <dbReference type="EMBL" id="OIR09417.1"/>
    </source>
</evidence>
<dbReference type="Gene3D" id="3.90.550.10">
    <property type="entry name" value="Spore Coat Polysaccharide Biosynthesis Protein SpsA, Chain A"/>
    <property type="match status" value="1"/>
</dbReference>
<dbReference type="EC" id="2.4.1.305" evidence="2"/>
<dbReference type="PANTHER" id="PTHR22916">
    <property type="entry name" value="GLYCOSYLTRANSFERASE"/>
    <property type="match status" value="1"/>
</dbReference>
<keyword evidence="2" id="KW-0328">Glycosyltransferase</keyword>
<dbReference type="Pfam" id="PF00535">
    <property type="entry name" value="Glycos_transf_2"/>
    <property type="match status" value="1"/>
</dbReference>
<proteinExistence type="predicted"/>
<dbReference type="CDD" id="cd04196">
    <property type="entry name" value="GT_2_like_d"/>
    <property type="match status" value="1"/>
</dbReference>
<dbReference type="AlphaFoldDB" id="A0A1J5SLS0"/>
<comment type="caution">
    <text evidence="2">The sequence shown here is derived from an EMBL/GenBank/DDBJ whole genome shotgun (WGS) entry which is preliminary data.</text>
</comment>
<dbReference type="GO" id="GO:0016758">
    <property type="term" value="F:hexosyltransferase activity"/>
    <property type="evidence" value="ECO:0007669"/>
    <property type="project" value="UniProtKB-ARBA"/>
</dbReference>
<feature type="domain" description="Glycosyltransferase 2-like" evidence="1">
    <location>
        <begin position="9"/>
        <end position="164"/>
    </location>
</feature>
<name>A0A1J5SLS0_9ZZZZ</name>
<sequence>MPLGAHRVSVCVATYNGEKYFRQQLESILSQLSADDEVIISDNCSTDLTREVINSIGDARVTLHTFNIRSVVSNFENAFRSASGDVIVIADQDDVWMDGKIDRIKRELEAYDLVVTDCKVVDEQLNLLHQSLFELIKPRTGIFRNLMRNSYTGCCMAFNRRVLDAALPFPNNLPMHDWWIGLVGEVVGPVKFIDEPFLLYRRHGSNVSTLSTPSALSLWKKISMRIILLSSLFYRFVLKV</sequence>
<gene>
    <name evidence="2" type="primary">wfgD_1</name>
    <name evidence="2" type="ORF">GALL_82540</name>
</gene>
<keyword evidence="2" id="KW-0808">Transferase</keyword>
<protein>
    <submittedName>
        <fullName evidence="2">UDP-Glc:alpha-D-GlcNAc-diphosphoundecaprenol beta-1,3-glucosyltransferase WfgD</fullName>
        <ecNumber evidence="2">2.4.1.305</ecNumber>
    </submittedName>
</protein>
<reference evidence="2" key="1">
    <citation type="submission" date="2016-10" db="EMBL/GenBank/DDBJ databases">
        <title>Sequence of Gallionella enrichment culture.</title>
        <authorList>
            <person name="Poehlein A."/>
            <person name="Muehling M."/>
            <person name="Daniel R."/>
        </authorList>
    </citation>
    <scope>NUCLEOTIDE SEQUENCE</scope>
</reference>
<dbReference type="PANTHER" id="PTHR22916:SF3">
    <property type="entry name" value="UDP-GLCNAC:BETAGAL BETA-1,3-N-ACETYLGLUCOSAMINYLTRANSFERASE-LIKE PROTEIN 1"/>
    <property type="match status" value="1"/>
</dbReference>
<organism evidence="2">
    <name type="scientific">mine drainage metagenome</name>
    <dbReference type="NCBI Taxonomy" id="410659"/>
    <lineage>
        <taxon>unclassified sequences</taxon>
        <taxon>metagenomes</taxon>
        <taxon>ecological metagenomes</taxon>
    </lineage>
</organism>
<accession>A0A1J5SLS0</accession>